<feature type="signal peptide" evidence="1">
    <location>
        <begin position="1"/>
        <end position="23"/>
    </location>
</feature>
<gene>
    <name evidence="3" type="ORF">SAMN05421771_1306</name>
</gene>
<feature type="domain" description="ThuA-like" evidence="2">
    <location>
        <begin position="34"/>
        <end position="250"/>
    </location>
</feature>
<keyword evidence="1" id="KW-0732">Signal</keyword>
<evidence type="ECO:0000259" key="2">
    <source>
        <dbReference type="Pfam" id="PF06283"/>
    </source>
</evidence>
<dbReference type="Gene3D" id="3.40.50.880">
    <property type="match status" value="1"/>
</dbReference>
<accession>A0A1I6LUU8</accession>
<dbReference type="PANTHER" id="PTHR40469:SF2">
    <property type="entry name" value="GALACTOSE-BINDING DOMAIN-LIKE SUPERFAMILY PROTEIN"/>
    <property type="match status" value="1"/>
</dbReference>
<feature type="chain" id="PRO_5011676843" evidence="1">
    <location>
        <begin position="24"/>
        <end position="262"/>
    </location>
</feature>
<dbReference type="InterPro" id="IPR029010">
    <property type="entry name" value="ThuA-like"/>
</dbReference>
<name>A0A1I6LUU8_9BACT</name>
<organism evidence="3 4">
    <name type="scientific">Granulicella pectinivorans</name>
    <dbReference type="NCBI Taxonomy" id="474950"/>
    <lineage>
        <taxon>Bacteria</taxon>
        <taxon>Pseudomonadati</taxon>
        <taxon>Acidobacteriota</taxon>
        <taxon>Terriglobia</taxon>
        <taxon>Terriglobales</taxon>
        <taxon>Acidobacteriaceae</taxon>
        <taxon>Granulicella</taxon>
    </lineage>
</organism>
<dbReference type="AlphaFoldDB" id="A0A1I6LUU8"/>
<dbReference type="EMBL" id="FOZL01000001">
    <property type="protein sequence ID" value="SFS07215.1"/>
    <property type="molecule type" value="Genomic_DNA"/>
</dbReference>
<dbReference type="Proteomes" id="UP000199024">
    <property type="component" value="Unassembled WGS sequence"/>
</dbReference>
<dbReference type="InterPro" id="IPR029062">
    <property type="entry name" value="Class_I_gatase-like"/>
</dbReference>
<dbReference type="PANTHER" id="PTHR40469">
    <property type="entry name" value="SECRETED GLYCOSYL HYDROLASE"/>
    <property type="match status" value="1"/>
</dbReference>
<sequence length="262" mass="29803">MYMNTVRNALLLLLLATALSLHAQQQHAFHVLAFYSETVEQDHIDFAHQAIDFFNAAAKRDHYDFATTKDWNDMNPGKLAQYQLVVWLDDFPHTPAQRTAFEQYMEHGGGWLGFHIAAYNDAGTRWPWFLSFLGGGVFYGNNWPPLPATLIVDDKDHPVTRGLGNTLQSPANEWYIWKPSPRLNPDIKVLMSLAPSNYPIGFKDIITGGDLPVVWTNTRYRMLYMNMGHGDRVLSSEAQNKMIENAMLWVAKTHNPKPSPGE</sequence>
<evidence type="ECO:0000313" key="3">
    <source>
        <dbReference type="EMBL" id="SFS07215.1"/>
    </source>
</evidence>
<keyword evidence="4" id="KW-1185">Reference proteome</keyword>
<evidence type="ECO:0000313" key="4">
    <source>
        <dbReference type="Proteomes" id="UP000199024"/>
    </source>
</evidence>
<proteinExistence type="predicted"/>
<protein>
    <submittedName>
        <fullName evidence="3">Trehalose utilisation</fullName>
    </submittedName>
</protein>
<evidence type="ECO:0000256" key="1">
    <source>
        <dbReference type="SAM" id="SignalP"/>
    </source>
</evidence>
<dbReference type="Pfam" id="PF06283">
    <property type="entry name" value="ThuA"/>
    <property type="match status" value="1"/>
</dbReference>
<dbReference type="SUPFAM" id="SSF52317">
    <property type="entry name" value="Class I glutamine amidotransferase-like"/>
    <property type="match status" value="1"/>
</dbReference>
<reference evidence="3 4" key="1">
    <citation type="submission" date="2016-10" db="EMBL/GenBank/DDBJ databases">
        <authorList>
            <person name="de Groot N.N."/>
        </authorList>
    </citation>
    <scope>NUCLEOTIDE SEQUENCE [LARGE SCALE GENOMIC DNA]</scope>
    <source>
        <strain evidence="3 4">DSM 21001</strain>
    </source>
</reference>
<dbReference type="STRING" id="474950.SAMN05421771_1306"/>